<keyword evidence="2" id="KW-0472">Membrane</keyword>
<dbReference type="Proteomes" id="UP000190857">
    <property type="component" value="Unassembled WGS sequence"/>
</dbReference>
<keyword evidence="4" id="KW-1185">Reference proteome</keyword>
<keyword evidence="2" id="KW-0812">Transmembrane</keyword>
<dbReference type="AlphaFoldDB" id="A0A1T5KKH4"/>
<gene>
    <name evidence="3" type="ORF">SAMN06309945_2345</name>
</gene>
<evidence type="ECO:0000256" key="1">
    <source>
        <dbReference type="SAM" id="MobiDB-lite"/>
    </source>
</evidence>
<name>A0A1T5KKH4_9MICO</name>
<feature type="transmembrane region" description="Helical" evidence="2">
    <location>
        <begin position="24"/>
        <end position="45"/>
    </location>
</feature>
<dbReference type="STRING" id="123320.SAMN06309945_2345"/>
<feature type="compositionally biased region" description="Gly residues" evidence="1">
    <location>
        <begin position="107"/>
        <end position="125"/>
    </location>
</feature>
<feature type="region of interest" description="Disordered" evidence="1">
    <location>
        <begin position="102"/>
        <end position="131"/>
    </location>
</feature>
<accession>A0A1T5KKH4</accession>
<organism evidence="3 4">
    <name type="scientific">Okibacterium fritillariae</name>
    <dbReference type="NCBI Taxonomy" id="123320"/>
    <lineage>
        <taxon>Bacteria</taxon>
        <taxon>Bacillati</taxon>
        <taxon>Actinomycetota</taxon>
        <taxon>Actinomycetes</taxon>
        <taxon>Micrococcales</taxon>
        <taxon>Microbacteriaceae</taxon>
        <taxon>Okibacterium</taxon>
    </lineage>
</organism>
<protein>
    <submittedName>
        <fullName evidence="3">Putative membrane protein</fullName>
    </submittedName>
</protein>
<keyword evidence="2" id="KW-1133">Transmembrane helix</keyword>
<reference evidence="3 4" key="1">
    <citation type="submission" date="2017-02" db="EMBL/GenBank/DDBJ databases">
        <authorList>
            <person name="Peterson S.W."/>
        </authorList>
    </citation>
    <scope>NUCLEOTIDE SEQUENCE [LARGE SCALE GENOMIC DNA]</scope>
    <source>
        <strain evidence="3 4">VKM Ac-2059</strain>
    </source>
</reference>
<sequence length="131" mass="14279">MLHTALATLAQHYPGYGPGPGAHLWFLLIPFFWLILAVVLLAIFGRRWSKRAGERREYMRQHWQSEAQGGAEKVLAERFARGDIDEVEYRARLEVIRASSLHATQGPGAGPGFGGGFGPGAGTGPGMPPQR</sequence>
<proteinExistence type="predicted"/>
<evidence type="ECO:0000313" key="4">
    <source>
        <dbReference type="Proteomes" id="UP000190857"/>
    </source>
</evidence>
<evidence type="ECO:0000256" key="2">
    <source>
        <dbReference type="SAM" id="Phobius"/>
    </source>
</evidence>
<dbReference type="EMBL" id="FUZP01000002">
    <property type="protein sequence ID" value="SKC64173.1"/>
    <property type="molecule type" value="Genomic_DNA"/>
</dbReference>
<dbReference type="RefSeq" id="WP_234991175.1">
    <property type="nucleotide sequence ID" value="NZ_FUZP01000002.1"/>
</dbReference>
<evidence type="ECO:0000313" key="3">
    <source>
        <dbReference type="EMBL" id="SKC64173.1"/>
    </source>
</evidence>